<reference evidence="1 2" key="1">
    <citation type="journal article" date="2015" name="Nature">
        <title>rRNA introns, odd ribosomes, and small enigmatic genomes across a large radiation of phyla.</title>
        <authorList>
            <person name="Brown C.T."/>
            <person name="Hug L.A."/>
            <person name="Thomas B.C."/>
            <person name="Sharon I."/>
            <person name="Castelle C.J."/>
            <person name="Singh A."/>
            <person name="Wilkins M.J."/>
            <person name="Williams K.H."/>
            <person name="Banfield J.F."/>
        </authorList>
    </citation>
    <scope>NUCLEOTIDE SEQUENCE [LARGE SCALE GENOMIC DNA]</scope>
</reference>
<accession>A0A0G1CC79</accession>
<organism evidence="1 2">
    <name type="scientific">Candidatus Gottesmanbacteria bacterium GW2011_GWA2_42_18</name>
    <dbReference type="NCBI Taxonomy" id="1618442"/>
    <lineage>
        <taxon>Bacteria</taxon>
        <taxon>Candidatus Gottesmaniibacteriota</taxon>
    </lineage>
</organism>
<dbReference type="EMBL" id="LCDD01000007">
    <property type="protein sequence ID" value="KKS47243.1"/>
    <property type="molecule type" value="Genomic_DNA"/>
</dbReference>
<sequence length="95" mass="11559">MTKHELYYQRMIDENKEIFSQFIDLHDKYSRDSNQWQVKYNLVGEKIVTIIREWENKLCRESERGQYGKYSANLADKFWTLVRSDFPKIDFVGVK</sequence>
<comment type="caution">
    <text evidence="1">The sequence shown here is derived from an EMBL/GenBank/DDBJ whole genome shotgun (WGS) entry which is preliminary data.</text>
</comment>
<evidence type="ECO:0000313" key="1">
    <source>
        <dbReference type="EMBL" id="KKS47243.1"/>
    </source>
</evidence>
<dbReference type="AlphaFoldDB" id="A0A0G1CC79"/>
<proteinExistence type="predicted"/>
<protein>
    <submittedName>
        <fullName evidence="1">Uncharacterized protein</fullName>
    </submittedName>
</protein>
<gene>
    <name evidence="1" type="ORF">UV09_C0007G0003</name>
</gene>
<dbReference type="Proteomes" id="UP000034320">
    <property type="component" value="Unassembled WGS sequence"/>
</dbReference>
<name>A0A0G1CC79_9BACT</name>
<evidence type="ECO:0000313" key="2">
    <source>
        <dbReference type="Proteomes" id="UP000034320"/>
    </source>
</evidence>